<dbReference type="InParanoid" id="B9RWY0"/>
<dbReference type="AlphaFoldDB" id="B9RWY0"/>
<proteinExistence type="predicted"/>
<organism evidence="1 2">
    <name type="scientific">Ricinus communis</name>
    <name type="common">Castor bean</name>
    <dbReference type="NCBI Taxonomy" id="3988"/>
    <lineage>
        <taxon>Eukaryota</taxon>
        <taxon>Viridiplantae</taxon>
        <taxon>Streptophyta</taxon>
        <taxon>Embryophyta</taxon>
        <taxon>Tracheophyta</taxon>
        <taxon>Spermatophyta</taxon>
        <taxon>Magnoliopsida</taxon>
        <taxon>eudicotyledons</taxon>
        <taxon>Gunneridae</taxon>
        <taxon>Pentapetalae</taxon>
        <taxon>rosids</taxon>
        <taxon>fabids</taxon>
        <taxon>Malpighiales</taxon>
        <taxon>Euphorbiaceae</taxon>
        <taxon>Acalyphoideae</taxon>
        <taxon>Acalypheae</taxon>
        <taxon>Ricinus</taxon>
    </lineage>
</organism>
<dbReference type="Proteomes" id="UP000008311">
    <property type="component" value="Unassembled WGS sequence"/>
</dbReference>
<name>B9RWY0_RICCO</name>
<accession>B9RWY0</accession>
<sequence length="69" mass="7552">MASSSSTEKQPIEDAYASLSITEEKVGGLEIGGHVLSADKEDFWWCLVGRFLIDKGINFTAIKYILASL</sequence>
<reference evidence="2" key="1">
    <citation type="journal article" date="2010" name="Nat. Biotechnol.">
        <title>Draft genome sequence of the oilseed species Ricinus communis.</title>
        <authorList>
            <person name="Chan A.P."/>
            <person name="Crabtree J."/>
            <person name="Zhao Q."/>
            <person name="Lorenzi H."/>
            <person name="Orvis J."/>
            <person name="Puiu D."/>
            <person name="Melake-Berhan A."/>
            <person name="Jones K.M."/>
            <person name="Redman J."/>
            <person name="Chen G."/>
            <person name="Cahoon E.B."/>
            <person name="Gedil M."/>
            <person name="Stanke M."/>
            <person name="Haas B.J."/>
            <person name="Wortman J.R."/>
            <person name="Fraser-Liggett C.M."/>
            <person name="Ravel J."/>
            <person name="Rabinowicz P.D."/>
        </authorList>
    </citation>
    <scope>NUCLEOTIDE SEQUENCE [LARGE SCALE GENOMIC DNA]</scope>
    <source>
        <strain evidence="2">cv. Hale</strain>
    </source>
</reference>
<dbReference type="EMBL" id="EQ973825">
    <property type="protein sequence ID" value="EEF44135.1"/>
    <property type="molecule type" value="Genomic_DNA"/>
</dbReference>
<gene>
    <name evidence="1" type="ORF">RCOM_1705190</name>
</gene>
<protein>
    <submittedName>
        <fullName evidence="1">Uncharacterized protein</fullName>
    </submittedName>
</protein>
<keyword evidence="2" id="KW-1185">Reference proteome</keyword>
<evidence type="ECO:0000313" key="1">
    <source>
        <dbReference type="EMBL" id="EEF44135.1"/>
    </source>
</evidence>
<evidence type="ECO:0000313" key="2">
    <source>
        <dbReference type="Proteomes" id="UP000008311"/>
    </source>
</evidence>